<keyword evidence="5" id="KW-0833">Ubl conjugation pathway</keyword>
<proteinExistence type="inferred from homology"/>
<feature type="compositionally biased region" description="Low complexity" evidence="8">
    <location>
        <begin position="335"/>
        <end position="356"/>
    </location>
</feature>
<dbReference type="EC" id="3.4.19.12" evidence="3"/>
<dbReference type="PANTHER" id="PTHR21646">
    <property type="entry name" value="UBIQUITIN CARBOXYL-TERMINAL HYDROLASE"/>
    <property type="match status" value="1"/>
</dbReference>
<feature type="compositionally biased region" description="Polar residues" evidence="8">
    <location>
        <begin position="322"/>
        <end position="334"/>
    </location>
</feature>
<evidence type="ECO:0000259" key="9">
    <source>
        <dbReference type="PROSITE" id="PS50010"/>
    </source>
</evidence>
<dbReference type="InterPro" id="IPR001394">
    <property type="entry name" value="Peptidase_C19_UCH"/>
</dbReference>
<evidence type="ECO:0000256" key="4">
    <source>
        <dbReference type="ARBA" id="ARBA00022670"/>
    </source>
</evidence>
<feature type="domain" description="DUSP" evidence="11">
    <location>
        <begin position="428"/>
        <end position="529"/>
    </location>
</feature>
<comment type="similarity">
    <text evidence="2">Belongs to the peptidase C19 family.</text>
</comment>
<keyword evidence="6" id="KW-0378">Hydrolase</keyword>
<feature type="compositionally biased region" description="Low complexity" evidence="8">
    <location>
        <begin position="221"/>
        <end position="243"/>
    </location>
</feature>
<dbReference type="InterPro" id="IPR050185">
    <property type="entry name" value="Ub_carboxyl-term_hydrolase"/>
</dbReference>
<protein>
    <recommendedName>
        <fullName evidence="3">ubiquitinyl hydrolase 1</fullName>
        <ecNumber evidence="3">3.4.19.12</ecNumber>
    </recommendedName>
</protein>
<dbReference type="KEGG" id="dfa:DFA_07541"/>
<dbReference type="Pfam" id="PF06337">
    <property type="entry name" value="DUSP"/>
    <property type="match status" value="1"/>
</dbReference>
<dbReference type="GO" id="GO:0004843">
    <property type="term" value="F:cysteine-type deubiquitinase activity"/>
    <property type="evidence" value="ECO:0007669"/>
    <property type="project" value="UniProtKB-EC"/>
</dbReference>
<evidence type="ECO:0000259" key="11">
    <source>
        <dbReference type="PROSITE" id="PS51283"/>
    </source>
</evidence>
<dbReference type="InterPro" id="IPR028889">
    <property type="entry name" value="USP"/>
</dbReference>
<keyword evidence="7" id="KW-0788">Thiol protease</keyword>
<dbReference type="CDD" id="cd00160">
    <property type="entry name" value="RhoGEF"/>
    <property type="match status" value="1"/>
</dbReference>
<dbReference type="GO" id="GO:0005085">
    <property type="term" value="F:guanyl-nucleotide exchange factor activity"/>
    <property type="evidence" value="ECO:0007669"/>
    <property type="project" value="InterPro"/>
</dbReference>
<feature type="compositionally biased region" description="Low complexity" evidence="8">
    <location>
        <begin position="398"/>
        <end position="414"/>
    </location>
</feature>
<dbReference type="InterPro" id="IPR035899">
    <property type="entry name" value="DBL_dom_sf"/>
</dbReference>
<comment type="catalytic activity">
    <reaction evidence="1">
        <text>Thiol-dependent hydrolysis of ester, thioester, amide, peptide and isopeptide bonds formed by the C-terminal Gly of ubiquitin (a 76-residue protein attached to proteins as an intracellular targeting signal).</text>
        <dbReference type="EC" id="3.4.19.12"/>
    </reaction>
</comment>
<dbReference type="InterPro" id="IPR006615">
    <property type="entry name" value="Pept_C19_DUSP"/>
</dbReference>
<dbReference type="SMART" id="SM00325">
    <property type="entry name" value="RhoGEF"/>
    <property type="match status" value="1"/>
</dbReference>
<evidence type="ECO:0000256" key="6">
    <source>
        <dbReference type="ARBA" id="ARBA00022801"/>
    </source>
</evidence>
<organism evidence="12 13">
    <name type="scientific">Cavenderia fasciculata</name>
    <name type="common">Slime mold</name>
    <name type="synonym">Dictyostelium fasciculatum</name>
    <dbReference type="NCBI Taxonomy" id="261658"/>
    <lineage>
        <taxon>Eukaryota</taxon>
        <taxon>Amoebozoa</taxon>
        <taxon>Evosea</taxon>
        <taxon>Eumycetozoa</taxon>
        <taxon>Dictyostelia</taxon>
        <taxon>Acytosteliales</taxon>
        <taxon>Cavenderiaceae</taxon>
        <taxon>Cavenderia</taxon>
    </lineage>
</organism>
<dbReference type="PROSITE" id="PS50235">
    <property type="entry name" value="USP_3"/>
    <property type="match status" value="1"/>
</dbReference>
<dbReference type="PROSITE" id="PS51283">
    <property type="entry name" value="DUSP"/>
    <property type="match status" value="1"/>
</dbReference>
<evidence type="ECO:0000256" key="3">
    <source>
        <dbReference type="ARBA" id="ARBA00012759"/>
    </source>
</evidence>
<dbReference type="GO" id="GO:0006508">
    <property type="term" value="P:proteolysis"/>
    <property type="evidence" value="ECO:0007669"/>
    <property type="project" value="UniProtKB-KW"/>
</dbReference>
<dbReference type="EMBL" id="GL883013">
    <property type="protein sequence ID" value="EGG20417.1"/>
    <property type="molecule type" value="Genomic_DNA"/>
</dbReference>
<evidence type="ECO:0000256" key="2">
    <source>
        <dbReference type="ARBA" id="ARBA00009085"/>
    </source>
</evidence>
<feature type="compositionally biased region" description="Basic and acidic residues" evidence="8">
    <location>
        <begin position="287"/>
        <end position="298"/>
    </location>
</feature>
<dbReference type="SUPFAM" id="SSF54001">
    <property type="entry name" value="Cysteine proteinases"/>
    <property type="match status" value="1"/>
</dbReference>
<dbReference type="PROSITE" id="PS00973">
    <property type="entry name" value="USP_2"/>
    <property type="match status" value="1"/>
</dbReference>
<feature type="region of interest" description="Disordered" evidence="8">
    <location>
        <begin position="994"/>
        <end position="1015"/>
    </location>
</feature>
<dbReference type="SMART" id="SM00695">
    <property type="entry name" value="DUSP"/>
    <property type="match status" value="1"/>
</dbReference>
<dbReference type="Proteomes" id="UP000007797">
    <property type="component" value="Unassembled WGS sequence"/>
</dbReference>
<dbReference type="Gene3D" id="3.30.2230.10">
    <property type="entry name" value="DUSP-like"/>
    <property type="match status" value="1"/>
</dbReference>
<dbReference type="PROSITE" id="PS50010">
    <property type="entry name" value="DH_2"/>
    <property type="match status" value="1"/>
</dbReference>
<dbReference type="RefSeq" id="XP_004367400.1">
    <property type="nucleotide sequence ID" value="XM_004367343.1"/>
</dbReference>
<evidence type="ECO:0000256" key="8">
    <source>
        <dbReference type="SAM" id="MobiDB-lite"/>
    </source>
</evidence>
<dbReference type="Pfam" id="PF00621">
    <property type="entry name" value="RhoGEF"/>
    <property type="match status" value="1"/>
</dbReference>
<dbReference type="Pfam" id="PF00443">
    <property type="entry name" value="UCH"/>
    <property type="match status" value="1"/>
</dbReference>
<feature type="compositionally biased region" description="Low complexity" evidence="8">
    <location>
        <begin position="263"/>
        <end position="281"/>
    </location>
</feature>
<dbReference type="InterPro" id="IPR000219">
    <property type="entry name" value="DH_dom"/>
</dbReference>
<evidence type="ECO:0000256" key="1">
    <source>
        <dbReference type="ARBA" id="ARBA00000707"/>
    </source>
</evidence>
<feature type="region of interest" description="Disordered" evidence="8">
    <location>
        <begin position="219"/>
        <end position="414"/>
    </location>
</feature>
<accession>F4PWQ3</accession>
<dbReference type="SUPFAM" id="SSF143791">
    <property type="entry name" value="DUSP-like"/>
    <property type="match status" value="1"/>
</dbReference>
<keyword evidence="4" id="KW-0645">Protease</keyword>
<dbReference type="PROSITE" id="PS00972">
    <property type="entry name" value="USP_1"/>
    <property type="match status" value="1"/>
</dbReference>
<dbReference type="SUPFAM" id="SSF48065">
    <property type="entry name" value="DBL homology domain (DH-domain)"/>
    <property type="match status" value="1"/>
</dbReference>
<name>F4PWQ3_CACFS</name>
<dbReference type="Gene3D" id="3.90.70.10">
    <property type="entry name" value="Cysteine proteinases"/>
    <property type="match status" value="2"/>
</dbReference>
<feature type="domain" description="USP" evidence="10">
    <location>
        <begin position="655"/>
        <end position="1247"/>
    </location>
</feature>
<evidence type="ECO:0000259" key="10">
    <source>
        <dbReference type="PROSITE" id="PS50235"/>
    </source>
</evidence>
<feature type="compositionally biased region" description="Gly residues" evidence="8">
    <location>
        <begin position="1276"/>
        <end position="1289"/>
    </location>
</feature>
<dbReference type="InterPro" id="IPR035927">
    <property type="entry name" value="DUSP-like_sf"/>
</dbReference>
<feature type="compositionally biased region" description="Polar residues" evidence="8">
    <location>
        <begin position="301"/>
        <end position="315"/>
    </location>
</feature>
<dbReference type="GO" id="GO:0016579">
    <property type="term" value="P:protein deubiquitination"/>
    <property type="evidence" value="ECO:0007669"/>
    <property type="project" value="InterPro"/>
</dbReference>
<dbReference type="OMA" id="RRKHALM"/>
<sequence>MDSDNNNNNNSQQLRRTISVLDEETDRCNRRKLVLQEILNTEISYYNHLDILIKNYIEPCLVEKVLNKDDMMIVFNNAVDVKDQSKRFLNALETSLGVDLENGMNYALAFSSTFRLEIFITYIVGYERALTRLRDIRQKNKSFVRFLEKRRNSGLDPGSNTLGLESYLVMPVGRCPRYMLLFQELCKLTPITHPHYQSIVDTMASLQKNLEDINRHLHPEINNTNNNNNNNNKKKIINNNNDNDQIDDDNNDRPLIVDKDNNNNDSEVVVGDNNNNNNNNNSKCMVIKREQFEEEKMTESPAVNSHSAESNSFDSPSAGFENMSSTTDSSFVEINSTSSAGSSPSLSSTSVPNNNNGIGQVEESSNMSLEKDSVAPAGPSNGVVVSNDGDATVATDSNGTNNNNNNNNNNKTPTTTTTVVAEDNEYANLTEDERKKINNDTKDIIKRAPLIVGESWFLINYEWYDKWLKNIFSPDELGPINNSNLLVPGTEFIKPGQTENTHFAVVPAQVWNYFLKSYGCSPIVSRKVAKNFMSSSIDYNYPVPLKVFKSSQQSNVLDIFASKNETVNKFKERVCKLLDVEPQNVRVWDYYNHSKYNELKNPEYISNCRLIEGQNVLFDERLADGSWPQEKSSSSYSGYSSRYNQRNGPARPGIAGLDNLGNTCFMNSSLQCLSNAIPLTRYLLNEKHLEDLNVDNPLGCNGDLAKEYANLIKQIWKGDMTSVGPRNFKTAIERFAPQFMGYQQHDSQELLAFLLDGLHEDMNQVKKKPFFEGKDYDGRADEIIANEQWEMHRARNKSIIVDWFQAQLKSKLICPECENISITFDPFMYLSLPLPVNIRKIMSVVYVPYNGNALPTQHSIELNKSSTVQELLEKLAAEPNVAPISHLFATSQSNNQINKHLKPTGTLDSIHNRDPIVVYVNHRINRLIYEQYELKDPANHTIKVTMKTGYHSHFPFVLSVPFAELTSVEDLYFHIQERLGGLLKEQDRIKEIFDSNQKPIENEPSEEEEDNSYSGYRPYNYNRINHQKPARDPRFIFQMTVDNKDSMMAPPKKFAFDPINFDMITLHWEGQTFDRHFDAGQLENSQYNTFHRDIASEKEIELKTCIDLFTSTEKLGAEDPWYCSKCKVHQQATKKFDIWSAPPILVIHLKRFSYKKAWREKLDTLVRFPIKDLDLSSHVLSPSDSPPVYDLFAVSNHYGSMGGGHYTAYALNELENQWVKFDDSHTQNVDASNVITDAAYVLFYRRKDTYSPDFHLNKGLKEVKDITTEMNSSNGNGNGENSNGGGGNSPNGYESSSSNSAWNGGSGYSGRSSAVSSTNLQSAPTTSTFASSRAQAATSSSTSTTSTSTNNNTRGQSAIPTTSNGSNDTGSADIEVDVEPLPEGTDQPLMEVD</sequence>
<feature type="compositionally biased region" description="Low complexity" evidence="8">
    <location>
        <begin position="1290"/>
        <end position="1317"/>
    </location>
</feature>
<dbReference type="PANTHER" id="PTHR21646:SF24">
    <property type="entry name" value="UBIQUITIN CARBOXYL-TERMINAL HYDROLASE"/>
    <property type="match status" value="1"/>
</dbReference>
<gene>
    <name evidence="12" type="ORF">DFA_07541</name>
</gene>
<dbReference type="InterPro" id="IPR038765">
    <property type="entry name" value="Papain-like_cys_pep_sf"/>
</dbReference>
<reference evidence="13" key="1">
    <citation type="journal article" date="2011" name="Genome Res.">
        <title>Phylogeny-wide analysis of social amoeba genomes highlights ancient origins for complex intercellular communication.</title>
        <authorList>
            <person name="Heidel A.J."/>
            <person name="Lawal H.M."/>
            <person name="Felder M."/>
            <person name="Schilde C."/>
            <person name="Helps N.R."/>
            <person name="Tunggal B."/>
            <person name="Rivero F."/>
            <person name="John U."/>
            <person name="Schleicher M."/>
            <person name="Eichinger L."/>
            <person name="Platzer M."/>
            <person name="Noegel A.A."/>
            <person name="Schaap P."/>
            <person name="Gloeckner G."/>
        </authorList>
    </citation>
    <scope>NUCLEOTIDE SEQUENCE [LARGE SCALE GENOMIC DNA]</scope>
    <source>
        <strain evidence="13">SH3</strain>
    </source>
</reference>
<evidence type="ECO:0000256" key="7">
    <source>
        <dbReference type="ARBA" id="ARBA00022807"/>
    </source>
</evidence>
<dbReference type="OrthoDB" id="29137at2759"/>
<feature type="compositionally biased region" description="Polar residues" evidence="8">
    <location>
        <begin position="1350"/>
        <end position="1370"/>
    </location>
</feature>
<feature type="compositionally biased region" description="Low complexity" evidence="8">
    <location>
        <begin position="1325"/>
        <end position="1349"/>
    </location>
</feature>
<dbReference type="Gene3D" id="1.20.900.10">
    <property type="entry name" value="Dbl homology (DH) domain"/>
    <property type="match status" value="1"/>
</dbReference>
<evidence type="ECO:0000256" key="5">
    <source>
        <dbReference type="ARBA" id="ARBA00022786"/>
    </source>
</evidence>
<feature type="compositionally biased region" description="Basic and acidic residues" evidence="8">
    <location>
        <begin position="251"/>
        <end position="262"/>
    </location>
</feature>
<evidence type="ECO:0000313" key="12">
    <source>
        <dbReference type="EMBL" id="EGG20417.1"/>
    </source>
</evidence>
<evidence type="ECO:0000313" key="13">
    <source>
        <dbReference type="Proteomes" id="UP000007797"/>
    </source>
</evidence>
<dbReference type="Pfam" id="PF14836">
    <property type="entry name" value="Ubiquitin_3"/>
    <property type="match status" value="1"/>
</dbReference>
<feature type="domain" description="DH" evidence="9">
    <location>
        <begin position="30"/>
        <end position="216"/>
    </location>
</feature>
<dbReference type="GeneID" id="14871873"/>
<keyword evidence="13" id="KW-1185">Reference proteome</keyword>
<dbReference type="InterPro" id="IPR018200">
    <property type="entry name" value="USP_CS"/>
</dbReference>
<dbReference type="STRING" id="1054147.F4PWQ3"/>
<dbReference type="Gene3D" id="3.10.20.90">
    <property type="entry name" value="Phosphatidylinositol 3-kinase Catalytic Subunit, Chain A, domain 1"/>
    <property type="match status" value="1"/>
</dbReference>
<dbReference type="CDD" id="cd02674">
    <property type="entry name" value="Peptidase_C19R"/>
    <property type="match status" value="1"/>
</dbReference>
<feature type="region of interest" description="Disordered" evidence="8">
    <location>
        <begin position="1268"/>
        <end position="1393"/>
    </location>
</feature>
<dbReference type="InterPro" id="IPR028135">
    <property type="entry name" value="Ub_USP-typ"/>
</dbReference>